<evidence type="ECO:0000256" key="3">
    <source>
        <dbReference type="ARBA" id="ARBA00022475"/>
    </source>
</evidence>
<feature type="transmembrane region" description="Helical" evidence="9">
    <location>
        <begin position="15"/>
        <end position="31"/>
    </location>
</feature>
<dbReference type="InterPro" id="IPR050790">
    <property type="entry name" value="ExbB/TolQ_transport"/>
</dbReference>
<keyword evidence="7 9" id="KW-0472">Membrane</keyword>
<evidence type="ECO:0000256" key="1">
    <source>
        <dbReference type="ARBA" id="ARBA00004651"/>
    </source>
</evidence>
<evidence type="ECO:0000256" key="6">
    <source>
        <dbReference type="ARBA" id="ARBA00022989"/>
    </source>
</evidence>
<accession>A0ABU1AWZ8</accession>
<keyword evidence="3" id="KW-1003">Cell membrane</keyword>
<dbReference type="Pfam" id="PF01618">
    <property type="entry name" value="MotA_ExbB"/>
    <property type="match status" value="1"/>
</dbReference>
<dbReference type="PANTHER" id="PTHR30625:SF15">
    <property type="entry name" value="BIOPOLYMER TRANSPORT PROTEIN EXBB"/>
    <property type="match status" value="1"/>
</dbReference>
<dbReference type="Proteomes" id="UP001225316">
    <property type="component" value="Unassembled WGS sequence"/>
</dbReference>
<evidence type="ECO:0000256" key="8">
    <source>
        <dbReference type="RuleBase" id="RU004057"/>
    </source>
</evidence>
<evidence type="ECO:0000256" key="4">
    <source>
        <dbReference type="ARBA" id="ARBA00022692"/>
    </source>
</evidence>
<name>A0ABU1AWZ8_9BACT</name>
<feature type="transmembrane region" description="Helical" evidence="9">
    <location>
        <begin position="116"/>
        <end position="138"/>
    </location>
</feature>
<dbReference type="RefSeq" id="WP_308951291.1">
    <property type="nucleotide sequence ID" value="NZ_JARXHW010000036.1"/>
</dbReference>
<evidence type="ECO:0000256" key="7">
    <source>
        <dbReference type="ARBA" id="ARBA00023136"/>
    </source>
</evidence>
<keyword evidence="5 8" id="KW-0653">Protein transport</keyword>
<evidence type="ECO:0000313" key="11">
    <source>
        <dbReference type="EMBL" id="MDQ8208661.1"/>
    </source>
</evidence>
<keyword evidence="2 8" id="KW-0813">Transport</keyword>
<dbReference type="PANTHER" id="PTHR30625">
    <property type="entry name" value="PROTEIN TOLQ"/>
    <property type="match status" value="1"/>
</dbReference>
<keyword evidence="4 9" id="KW-0812">Transmembrane</keyword>
<feature type="domain" description="MotA/TolQ/ExbB proton channel" evidence="10">
    <location>
        <begin position="73"/>
        <end position="190"/>
    </location>
</feature>
<dbReference type="EMBL" id="JARXHW010000036">
    <property type="protein sequence ID" value="MDQ8208661.1"/>
    <property type="molecule type" value="Genomic_DNA"/>
</dbReference>
<keyword evidence="6 9" id="KW-1133">Transmembrane helix</keyword>
<protein>
    <submittedName>
        <fullName evidence="11">MotA/TolQ/ExbB proton channel family protein</fullName>
    </submittedName>
</protein>
<evidence type="ECO:0000313" key="12">
    <source>
        <dbReference type="Proteomes" id="UP001225316"/>
    </source>
</evidence>
<comment type="subcellular location">
    <subcellularLocation>
        <location evidence="1">Cell membrane</location>
        <topology evidence="1">Multi-pass membrane protein</topology>
    </subcellularLocation>
    <subcellularLocation>
        <location evidence="8">Membrane</location>
        <topology evidence="8">Multi-pass membrane protein</topology>
    </subcellularLocation>
</comment>
<evidence type="ECO:0000256" key="2">
    <source>
        <dbReference type="ARBA" id="ARBA00022448"/>
    </source>
</evidence>
<evidence type="ECO:0000256" key="9">
    <source>
        <dbReference type="SAM" id="Phobius"/>
    </source>
</evidence>
<proteinExistence type="inferred from homology"/>
<keyword evidence="12" id="KW-1185">Reference proteome</keyword>
<evidence type="ECO:0000259" key="10">
    <source>
        <dbReference type="Pfam" id="PF01618"/>
    </source>
</evidence>
<dbReference type="InterPro" id="IPR002898">
    <property type="entry name" value="MotA_ExbB_proton_chnl"/>
</dbReference>
<sequence>MDYFQNNFILQGGPVMYPLLFVSLLGFVLFIERALYLHKGQIGTEDFLSGIKNLVRKKRLVEALTLCEDTPGPMARIVKSALLHYGESRDSVRSAIQSAAIVEIPTLERRIATIAALARVAPLLGFLGTLIAALQALYALESFNGDSGVLSRLLAEALVTSASGLAIAVMAMLAYHFLTGRVRALVHDFEWVGHDIHEFLSTEPALQTQAELGEASNSAEESAPN</sequence>
<comment type="caution">
    <text evidence="11">The sequence shown here is derived from an EMBL/GenBank/DDBJ whole genome shotgun (WGS) entry which is preliminary data.</text>
</comment>
<organism evidence="11 12">
    <name type="scientific">Thalassobacterium maritimum</name>
    <dbReference type="NCBI Taxonomy" id="3041265"/>
    <lineage>
        <taxon>Bacteria</taxon>
        <taxon>Pseudomonadati</taxon>
        <taxon>Verrucomicrobiota</taxon>
        <taxon>Opitutia</taxon>
        <taxon>Puniceicoccales</taxon>
        <taxon>Coraliomargaritaceae</taxon>
        <taxon>Thalassobacterium</taxon>
    </lineage>
</organism>
<gene>
    <name evidence="11" type="ORF">QEH52_14135</name>
</gene>
<feature type="transmembrane region" description="Helical" evidence="9">
    <location>
        <begin position="158"/>
        <end position="178"/>
    </location>
</feature>
<evidence type="ECO:0000256" key="5">
    <source>
        <dbReference type="ARBA" id="ARBA00022927"/>
    </source>
</evidence>
<comment type="similarity">
    <text evidence="8">Belongs to the exbB/tolQ family.</text>
</comment>
<reference evidence="11 12" key="1">
    <citation type="submission" date="2023-04" db="EMBL/GenBank/DDBJ databases">
        <title>A novel bacteria isolated from coastal sediment.</title>
        <authorList>
            <person name="Liu X.-J."/>
            <person name="Du Z.-J."/>
        </authorList>
    </citation>
    <scope>NUCLEOTIDE SEQUENCE [LARGE SCALE GENOMIC DNA]</scope>
    <source>
        <strain evidence="11 12">SDUM461003</strain>
    </source>
</reference>